<dbReference type="Gene3D" id="3.60.10.10">
    <property type="entry name" value="Endonuclease/exonuclease/phosphatase"/>
    <property type="match status" value="1"/>
</dbReference>
<name>A9BEA6_PROM4</name>
<protein>
    <submittedName>
        <fullName evidence="9">Exodeoxyribonuclease III</fullName>
        <ecNumber evidence="9">3.1.11.2</ecNumber>
    </submittedName>
</protein>
<reference evidence="9 10" key="1">
    <citation type="journal article" date="2007" name="PLoS Genet.">
        <title>Patterns and implications of gene gain and loss in the evolution of Prochlorococcus.</title>
        <authorList>
            <person name="Kettler G.C."/>
            <person name="Martiny A.C."/>
            <person name="Huang K."/>
            <person name="Zucker J."/>
            <person name="Coleman M.L."/>
            <person name="Rodrigue S."/>
            <person name="Chen F."/>
            <person name="Lapidus A."/>
            <person name="Ferriera S."/>
            <person name="Johnson J."/>
            <person name="Steglich C."/>
            <person name="Church G.M."/>
            <person name="Richardson P."/>
            <person name="Chisholm S.W."/>
        </authorList>
    </citation>
    <scope>NUCLEOTIDE SEQUENCE [LARGE SCALE GENOMIC DNA]</scope>
    <source>
        <strain evidence="10">MIT 9211</strain>
    </source>
</reference>
<evidence type="ECO:0000256" key="1">
    <source>
        <dbReference type="ARBA" id="ARBA00007092"/>
    </source>
</evidence>
<keyword evidence="4 6" id="KW-0460">Magnesium</keyword>
<keyword evidence="10" id="KW-1185">Reference proteome</keyword>
<evidence type="ECO:0000256" key="7">
    <source>
        <dbReference type="PIRSR" id="PIRSR604808-3"/>
    </source>
</evidence>
<feature type="site" description="Transition state stabilizer" evidence="7">
    <location>
        <position position="156"/>
    </location>
</feature>
<dbReference type="GO" id="GO:0004519">
    <property type="term" value="F:endonuclease activity"/>
    <property type="evidence" value="ECO:0007669"/>
    <property type="project" value="InterPro"/>
</dbReference>
<evidence type="ECO:0000313" key="10">
    <source>
        <dbReference type="Proteomes" id="UP000000788"/>
    </source>
</evidence>
<dbReference type="RefSeq" id="WP_012195039.1">
    <property type="nucleotide sequence ID" value="NC_009976.1"/>
</dbReference>
<evidence type="ECO:0000256" key="4">
    <source>
        <dbReference type="ARBA" id="ARBA00022842"/>
    </source>
</evidence>
<evidence type="ECO:0000256" key="3">
    <source>
        <dbReference type="ARBA" id="ARBA00022801"/>
    </source>
</evidence>
<dbReference type="eggNOG" id="COG0708">
    <property type="taxonomic scope" value="Bacteria"/>
</dbReference>
<evidence type="ECO:0000256" key="6">
    <source>
        <dbReference type="PIRSR" id="PIRSR604808-2"/>
    </source>
</evidence>
<dbReference type="CDD" id="cd09086">
    <property type="entry name" value="ExoIII-like_AP-endo"/>
    <property type="match status" value="1"/>
</dbReference>
<sequence length="277" mass="32084">MLIATWNVNSIRTRISQVEAFLSEVNPDLLCLQETKVEDASFPTKIFEDKDYHLSFFGQKAYNGVALISKSPLKDVRFGMSGELSNNPEAQYLDEQKRVISTLLNGVRIINVYVPNGSSLTSDKYEYKLQWLNCLKNYLDCQSERDEPICLLGDFNIALEDKDIHNPNRLSGGIMASEPERKALRKLLGERLEDIFRIFEQGTNHWSWWDYRSGAWDRDRGWRIDHIYLSKELINHSKSCVIHKKSRGNIKPSDHAPVLVEIDWPSQESNEEPDFFL</sequence>
<dbReference type="InterPro" id="IPR020847">
    <property type="entry name" value="AP_endonuclease_F1_BS"/>
</dbReference>
<evidence type="ECO:0000259" key="8">
    <source>
        <dbReference type="Pfam" id="PF03372"/>
    </source>
</evidence>
<dbReference type="InterPro" id="IPR005135">
    <property type="entry name" value="Endo/exonuclease/phosphatase"/>
</dbReference>
<feature type="domain" description="Endonuclease/exonuclease/phosphatase" evidence="8">
    <location>
        <begin position="4"/>
        <end position="255"/>
    </location>
</feature>
<feature type="active site" description="Proton donor/acceptor" evidence="5">
    <location>
        <position position="154"/>
    </location>
</feature>
<evidence type="ECO:0000256" key="2">
    <source>
        <dbReference type="ARBA" id="ARBA00022723"/>
    </source>
</evidence>
<feature type="binding site" evidence="6">
    <location>
        <position position="156"/>
    </location>
    <ligand>
        <name>Mg(2+)</name>
        <dbReference type="ChEBI" id="CHEBI:18420"/>
        <label>1</label>
    </ligand>
</feature>
<feature type="site" description="Interaction with DNA substrate" evidence="7">
    <location>
        <position position="255"/>
    </location>
</feature>
<dbReference type="EMBL" id="CP000878">
    <property type="protein sequence ID" value="ABX08416.1"/>
    <property type="molecule type" value="Genomic_DNA"/>
</dbReference>
<organism evidence="9 10">
    <name type="scientific">Prochlorococcus marinus (strain MIT 9211)</name>
    <dbReference type="NCBI Taxonomy" id="93059"/>
    <lineage>
        <taxon>Bacteria</taxon>
        <taxon>Bacillati</taxon>
        <taxon>Cyanobacteriota</taxon>
        <taxon>Cyanophyceae</taxon>
        <taxon>Synechococcales</taxon>
        <taxon>Prochlorococcaceae</taxon>
        <taxon>Prochlorococcus</taxon>
    </lineage>
</organism>
<keyword evidence="6" id="KW-0464">Manganese</keyword>
<gene>
    <name evidence="9" type="primary">xthA</name>
    <name evidence="9" type="ordered locus">P9211_04851</name>
</gene>
<dbReference type="InterPro" id="IPR004808">
    <property type="entry name" value="AP_endonuc_1"/>
</dbReference>
<comment type="cofactor">
    <cofactor evidence="6">
        <name>Mg(2+)</name>
        <dbReference type="ChEBI" id="CHEBI:18420"/>
    </cofactor>
    <cofactor evidence="6">
        <name>Mn(2+)</name>
        <dbReference type="ChEBI" id="CHEBI:29035"/>
    </cofactor>
    <text evidence="6">Probably binds two magnesium or manganese ions per subunit.</text>
</comment>
<dbReference type="InterPro" id="IPR036691">
    <property type="entry name" value="Endo/exonu/phosph_ase_sf"/>
</dbReference>
<dbReference type="STRING" id="93059.P9211_04851"/>
<feature type="active site" evidence="5">
    <location>
        <position position="113"/>
    </location>
</feature>
<dbReference type="NCBIfam" id="TIGR00195">
    <property type="entry name" value="exoDNase_III"/>
    <property type="match status" value="1"/>
</dbReference>
<dbReference type="GO" id="GO:0008311">
    <property type="term" value="F:double-stranded DNA 3'-5' DNA exonuclease activity"/>
    <property type="evidence" value="ECO:0007669"/>
    <property type="project" value="UniProtKB-EC"/>
</dbReference>
<keyword evidence="3 9" id="KW-0378">Hydrolase</keyword>
<feature type="binding site" evidence="6">
    <location>
        <position position="254"/>
    </location>
    <ligand>
        <name>Mg(2+)</name>
        <dbReference type="ChEBI" id="CHEBI:18420"/>
        <label>1</label>
    </ligand>
</feature>
<feature type="binding site" evidence="6">
    <location>
        <position position="255"/>
    </location>
    <ligand>
        <name>Mg(2+)</name>
        <dbReference type="ChEBI" id="CHEBI:18420"/>
        <label>1</label>
    </ligand>
</feature>
<dbReference type="NCBIfam" id="TIGR00633">
    <property type="entry name" value="xth"/>
    <property type="match status" value="1"/>
</dbReference>
<dbReference type="EC" id="3.1.11.2" evidence="9"/>
<proteinExistence type="inferred from homology"/>
<dbReference type="OrthoDB" id="9803914at2"/>
<dbReference type="SUPFAM" id="SSF56219">
    <property type="entry name" value="DNase I-like"/>
    <property type="match status" value="1"/>
</dbReference>
<dbReference type="GO" id="GO:0003677">
    <property type="term" value="F:DNA binding"/>
    <property type="evidence" value="ECO:0007669"/>
    <property type="project" value="InterPro"/>
</dbReference>
<comment type="similarity">
    <text evidence="1">Belongs to the DNA repair enzymes AP/ExoA family.</text>
</comment>
<dbReference type="PROSITE" id="PS51435">
    <property type="entry name" value="AP_NUCLEASE_F1_4"/>
    <property type="match status" value="1"/>
</dbReference>
<evidence type="ECO:0000256" key="5">
    <source>
        <dbReference type="PIRSR" id="PIRSR604808-1"/>
    </source>
</evidence>
<feature type="binding site" evidence="6">
    <location>
        <position position="154"/>
    </location>
    <ligand>
        <name>Mg(2+)</name>
        <dbReference type="ChEBI" id="CHEBI:18420"/>
        <label>1</label>
    </ligand>
</feature>
<dbReference type="GO" id="GO:0046872">
    <property type="term" value="F:metal ion binding"/>
    <property type="evidence" value="ECO:0007669"/>
    <property type="project" value="UniProtKB-KW"/>
</dbReference>
<feature type="site" description="Important for catalytic activity" evidence="7">
    <location>
        <position position="225"/>
    </location>
</feature>
<evidence type="ECO:0000313" key="9">
    <source>
        <dbReference type="EMBL" id="ABX08416.1"/>
    </source>
</evidence>
<dbReference type="Pfam" id="PF03372">
    <property type="entry name" value="Exo_endo_phos"/>
    <property type="match status" value="1"/>
</dbReference>
<accession>A9BEA6</accession>
<feature type="binding site" evidence="6">
    <location>
        <position position="7"/>
    </location>
    <ligand>
        <name>Mg(2+)</name>
        <dbReference type="ChEBI" id="CHEBI:18420"/>
        <label>1</label>
    </ligand>
</feature>
<dbReference type="HOGENOM" id="CLU_027539_0_1_3"/>
<dbReference type="PANTHER" id="PTHR43250">
    <property type="entry name" value="EXODEOXYRIBONUCLEASE III"/>
    <property type="match status" value="1"/>
</dbReference>
<dbReference type="InterPro" id="IPR037493">
    <property type="entry name" value="ExoIII-like"/>
</dbReference>
<feature type="binding site" evidence="6">
    <location>
        <position position="34"/>
    </location>
    <ligand>
        <name>Mg(2+)</name>
        <dbReference type="ChEBI" id="CHEBI:18420"/>
        <label>1</label>
    </ligand>
</feature>
<dbReference type="GO" id="GO:0006281">
    <property type="term" value="P:DNA repair"/>
    <property type="evidence" value="ECO:0007669"/>
    <property type="project" value="InterPro"/>
</dbReference>
<dbReference type="PANTHER" id="PTHR43250:SF2">
    <property type="entry name" value="EXODEOXYRIBONUCLEASE III"/>
    <property type="match status" value="1"/>
</dbReference>
<feature type="active site" description="Proton acceptor" evidence="5">
    <location>
        <position position="255"/>
    </location>
</feature>
<dbReference type="Proteomes" id="UP000000788">
    <property type="component" value="Chromosome"/>
</dbReference>
<dbReference type="AlphaFoldDB" id="A9BEA6"/>
<keyword evidence="2 6" id="KW-0479">Metal-binding</keyword>
<dbReference type="KEGG" id="pmj:P9211_04851"/>
<dbReference type="PROSITE" id="PS00726">
    <property type="entry name" value="AP_NUCLEASE_F1_1"/>
    <property type="match status" value="1"/>
</dbReference>